<dbReference type="KEGG" id="ppru:FDP22_05405"/>
<dbReference type="CDD" id="cd08417">
    <property type="entry name" value="PBP2_Nitroaromatics_like"/>
    <property type="match status" value="1"/>
</dbReference>
<dbReference type="RefSeq" id="WP_138575665.1">
    <property type="nucleotide sequence ID" value="NZ_CP040818.1"/>
</dbReference>
<evidence type="ECO:0000313" key="7">
    <source>
        <dbReference type="Proteomes" id="UP000305888"/>
    </source>
</evidence>
<dbReference type="InterPro" id="IPR036388">
    <property type="entry name" value="WH-like_DNA-bd_sf"/>
</dbReference>
<dbReference type="Proteomes" id="UP000305888">
    <property type="component" value="Chromosome"/>
</dbReference>
<evidence type="ECO:0000256" key="4">
    <source>
        <dbReference type="ARBA" id="ARBA00023163"/>
    </source>
</evidence>
<organism evidence="6 7">
    <name type="scientific">Paroceanicella profunda</name>
    <dbReference type="NCBI Taxonomy" id="2579971"/>
    <lineage>
        <taxon>Bacteria</taxon>
        <taxon>Pseudomonadati</taxon>
        <taxon>Pseudomonadota</taxon>
        <taxon>Alphaproteobacteria</taxon>
        <taxon>Rhodobacterales</taxon>
        <taxon>Paracoccaceae</taxon>
        <taxon>Paroceanicella</taxon>
    </lineage>
</organism>
<dbReference type="InterPro" id="IPR036390">
    <property type="entry name" value="WH_DNA-bd_sf"/>
</dbReference>
<protein>
    <submittedName>
        <fullName evidence="6">LysR family transcriptional regulator</fullName>
    </submittedName>
</protein>
<dbReference type="SUPFAM" id="SSF46785">
    <property type="entry name" value="Winged helix' DNA-binding domain"/>
    <property type="match status" value="1"/>
</dbReference>
<dbReference type="InterPro" id="IPR050389">
    <property type="entry name" value="LysR-type_TF"/>
</dbReference>
<dbReference type="AlphaFoldDB" id="A0A5B8FGQ4"/>
<dbReference type="PANTHER" id="PTHR30118">
    <property type="entry name" value="HTH-TYPE TRANSCRIPTIONAL REGULATOR LEUO-RELATED"/>
    <property type="match status" value="1"/>
</dbReference>
<name>A0A5B8FGQ4_9RHOB</name>
<keyword evidence="4" id="KW-0804">Transcription</keyword>
<dbReference type="Gene3D" id="3.40.190.10">
    <property type="entry name" value="Periplasmic binding protein-like II"/>
    <property type="match status" value="2"/>
</dbReference>
<evidence type="ECO:0000256" key="2">
    <source>
        <dbReference type="ARBA" id="ARBA00023015"/>
    </source>
</evidence>
<proteinExistence type="inferred from homology"/>
<accession>A0A5B8FGQ4</accession>
<evidence type="ECO:0000313" key="6">
    <source>
        <dbReference type="EMBL" id="QDL91267.1"/>
    </source>
</evidence>
<dbReference type="Gene3D" id="1.10.10.10">
    <property type="entry name" value="Winged helix-like DNA-binding domain superfamily/Winged helix DNA-binding domain"/>
    <property type="match status" value="1"/>
</dbReference>
<dbReference type="SUPFAM" id="SSF53850">
    <property type="entry name" value="Periplasmic binding protein-like II"/>
    <property type="match status" value="1"/>
</dbReference>
<dbReference type="PROSITE" id="PS50931">
    <property type="entry name" value="HTH_LYSR"/>
    <property type="match status" value="1"/>
</dbReference>
<dbReference type="EMBL" id="CP040818">
    <property type="protein sequence ID" value="QDL91267.1"/>
    <property type="molecule type" value="Genomic_DNA"/>
</dbReference>
<dbReference type="InterPro" id="IPR037402">
    <property type="entry name" value="YidZ_PBP2"/>
</dbReference>
<dbReference type="OrthoDB" id="9774011at2"/>
<evidence type="ECO:0000256" key="1">
    <source>
        <dbReference type="ARBA" id="ARBA00009437"/>
    </source>
</evidence>
<gene>
    <name evidence="6" type="ORF">FDP22_05405</name>
</gene>
<dbReference type="Pfam" id="PF00126">
    <property type="entry name" value="HTH_1"/>
    <property type="match status" value="1"/>
</dbReference>
<dbReference type="InterPro" id="IPR005119">
    <property type="entry name" value="LysR_subst-bd"/>
</dbReference>
<keyword evidence="2" id="KW-0805">Transcription regulation</keyword>
<keyword evidence="3" id="KW-0238">DNA-binding</keyword>
<evidence type="ECO:0000256" key="3">
    <source>
        <dbReference type="ARBA" id="ARBA00023125"/>
    </source>
</evidence>
<dbReference type="InterPro" id="IPR000847">
    <property type="entry name" value="LysR_HTH_N"/>
</dbReference>
<feature type="domain" description="HTH lysR-type" evidence="5">
    <location>
        <begin position="13"/>
        <end position="70"/>
    </location>
</feature>
<dbReference type="PANTHER" id="PTHR30118:SF6">
    <property type="entry name" value="HTH-TYPE TRANSCRIPTIONAL REGULATOR LEUO"/>
    <property type="match status" value="1"/>
</dbReference>
<dbReference type="Pfam" id="PF03466">
    <property type="entry name" value="LysR_substrate"/>
    <property type="match status" value="1"/>
</dbReference>
<keyword evidence="7" id="KW-1185">Reference proteome</keyword>
<dbReference type="GO" id="GO:0003677">
    <property type="term" value="F:DNA binding"/>
    <property type="evidence" value="ECO:0007669"/>
    <property type="project" value="UniProtKB-KW"/>
</dbReference>
<sequence>MEKFDAEPGHLATDFAALRLLATVAELRSFSRAAEALGLHQSTVSYTVDRLRRVFADPLFTREGRGIRPTARCEEIVAGAEHLIDGFEALVRPAAFDPATARALVTVSCNHYEQVLVLPGLIRHLRAHAPGVRLRVIPSQASGHEQLRRGACDVLMSPLARDAEGLYVTRLLTDRYVCVTDPARPGALDMEGYLAAGHVVTGYGGGWKPLFLDMLAARGHGLTIAVDLPNSGSIAETIRGTDLVATTLSLLACATCAGLTVRPAPFETELPIRLYWTERTHASPLHAWLRSAVADVARGLEAGARPA</sequence>
<dbReference type="GO" id="GO:0003700">
    <property type="term" value="F:DNA-binding transcription factor activity"/>
    <property type="evidence" value="ECO:0007669"/>
    <property type="project" value="InterPro"/>
</dbReference>
<reference evidence="6 7" key="1">
    <citation type="submission" date="2019-06" db="EMBL/GenBank/DDBJ databases">
        <title>Genome sequence of Rhodobacteraceae bacterium D4M1.</title>
        <authorList>
            <person name="Cao J."/>
        </authorList>
    </citation>
    <scope>NUCLEOTIDE SEQUENCE [LARGE SCALE GENOMIC DNA]</scope>
    <source>
        <strain evidence="6 7">D4M1</strain>
    </source>
</reference>
<comment type="similarity">
    <text evidence="1">Belongs to the LysR transcriptional regulatory family.</text>
</comment>
<evidence type="ECO:0000259" key="5">
    <source>
        <dbReference type="PROSITE" id="PS50931"/>
    </source>
</evidence>